<sequence>MQTSFEELMKAKTLLGLREKATLKEIKHNYKTLMRKWHPDKHPNNISQSTKMSAQINKAYETILNYIDNYEYAFDEETIKKRTQTPQEWWNERFK</sequence>
<protein>
    <submittedName>
        <fullName evidence="2">DnaJ-class molecular chaperone</fullName>
    </submittedName>
</protein>
<dbReference type="InterPro" id="IPR036869">
    <property type="entry name" value="J_dom_sf"/>
</dbReference>
<dbReference type="SUPFAM" id="SSF46565">
    <property type="entry name" value="Chaperone J-domain"/>
    <property type="match status" value="1"/>
</dbReference>
<dbReference type="CDD" id="cd06257">
    <property type="entry name" value="DnaJ"/>
    <property type="match status" value="1"/>
</dbReference>
<evidence type="ECO:0000313" key="2">
    <source>
        <dbReference type="EMBL" id="SFV50121.1"/>
    </source>
</evidence>
<dbReference type="PANTHER" id="PTHR24074">
    <property type="entry name" value="CO-CHAPERONE PROTEIN DJLA"/>
    <property type="match status" value="1"/>
</dbReference>
<gene>
    <name evidence="2" type="ORF">MNB_SM-7-1523</name>
</gene>
<dbReference type="EMBL" id="FPHB01000010">
    <property type="protein sequence ID" value="SFV50121.1"/>
    <property type="molecule type" value="Genomic_DNA"/>
</dbReference>
<organism evidence="2">
    <name type="scientific">hydrothermal vent metagenome</name>
    <dbReference type="NCBI Taxonomy" id="652676"/>
    <lineage>
        <taxon>unclassified sequences</taxon>
        <taxon>metagenomes</taxon>
        <taxon>ecological metagenomes</taxon>
    </lineage>
</organism>
<feature type="domain" description="J" evidence="1">
    <location>
        <begin position="10"/>
        <end position="78"/>
    </location>
</feature>
<dbReference type="Gene3D" id="1.10.287.110">
    <property type="entry name" value="DnaJ domain"/>
    <property type="match status" value="1"/>
</dbReference>
<name>A0A1W1B968_9ZZZZ</name>
<reference evidence="2" key="1">
    <citation type="submission" date="2016-10" db="EMBL/GenBank/DDBJ databases">
        <authorList>
            <person name="de Groot N.N."/>
        </authorList>
    </citation>
    <scope>NUCLEOTIDE SEQUENCE</scope>
</reference>
<dbReference type="PROSITE" id="PS50076">
    <property type="entry name" value="DNAJ_2"/>
    <property type="match status" value="1"/>
</dbReference>
<evidence type="ECO:0000259" key="1">
    <source>
        <dbReference type="PROSITE" id="PS50076"/>
    </source>
</evidence>
<dbReference type="Pfam" id="PF00226">
    <property type="entry name" value="DnaJ"/>
    <property type="match status" value="1"/>
</dbReference>
<dbReference type="AlphaFoldDB" id="A0A1W1B968"/>
<accession>A0A1W1B968</accession>
<dbReference type="InterPro" id="IPR001623">
    <property type="entry name" value="DnaJ_domain"/>
</dbReference>
<proteinExistence type="predicted"/>
<dbReference type="SMART" id="SM00271">
    <property type="entry name" value="DnaJ"/>
    <property type="match status" value="1"/>
</dbReference>
<dbReference type="InterPro" id="IPR050817">
    <property type="entry name" value="DjlA_DnaK_co-chaperone"/>
</dbReference>
<dbReference type="PRINTS" id="PR00625">
    <property type="entry name" value="JDOMAIN"/>
</dbReference>